<dbReference type="AlphaFoldDB" id="A0A6P5ILM9"/>
<dbReference type="GeneID" id="110194211"/>
<dbReference type="Proteomes" id="UP000515140">
    <property type="component" value="Unplaced"/>
</dbReference>
<dbReference type="InterPro" id="IPR040994">
    <property type="entry name" value="Sun_CC2"/>
</dbReference>
<evidence type="ECO:0000256" key="2">
    <source>
        <dbReference type="ARBA" id="ARBA00022692"/>
    </source>
</evidence>
<dbReference type="GO" id="GO:0005637">
    <property type="term" value="C:nuclear inner membrane"/>
    <property type="evidence" value="ECO:0007669"/>
    <property type="project" value="UniProtKB-SubCell"/>
</dbReference>
<evidence type="ECO:0000313" key="7">
    <source>
        <dbReference type="Proteomes" id="UP000515140"/>
    </source>
</evidence>
<dbReference type="KEGG" id="pcw:110194211"/>
<evidence type="ECO:0000256" key="4">
    <source>
        <dbReference type="ARBA" id="ARBA00023136"/>
    </source>
</evidence>
<evidence type="ECO:0000259" key="6">
    <source>
        <dbReference type="PROSITE" id="PS51469"/>
    </source>
</evidence>
<dbReference type="PANTHER" id="PTHR12911">
    <property type="entry name" value="SAD1/UNC-84-LIKE PROTEIN-RELATED"/>
    <property type="match status" value="1"/>
</dbReference>
<evidence type="ECO:0000313" key="8">
    <source>
        <dbReference type="RefSeq" id="XP_020822063.1"/>
    </source>
</evidence>
<dbReference type="PANTHER" id="PTHR12911:SF22">
    <property type="entry name" value="SUN DOMAIN-CONTAINING PROTEIN 2"/>
    <property type="match status" value="1"/>
</dbReference>
<dbReference type="GO" id="GO:0034993">
    <property type="term" value="C:meiotic nuclear membrane microtubule tethering complex"/>
    <property type="evidence" value="ECO:0007669"/>
    <property type="project" value="TreeGrafter"/>
</dbReference>
<sequence length="352" mass="39080">MTPQAKGHQGLSAGNLSVEHPGHHSEGTELCVDQAWDQEKGSSSRQDVWESGEFTPDFQELESGVLQHMSEWHGLASLSQEDFQEKRPKEMGSQEAQLAGLRQEMVAVSQRQAAVAQEIHFWREKMVALRSDMSPLMESQVPALIQECFVGDKGTKARLIQLEEVQAQLWDLEQRVPSHMAEEQDKTASKVAADLRLTLLEEGVTTRVTEEKVHEIVQQALKLYNDDLIGLVDYALESSGASILSSRSSETYGTRTAVISLFGITLWYHFQTQRAILQPNVYPSNCWAFWGPQGFVGVRLSAHIHLTAVTLEHMPKALSPVSNITSAPKDFVILGLNEDSQVEGPGPCTVHL</sequence>
<keyword evidence="3" id="KW-1133">Transmembrane helix</keyword>
<dbReference type="InterPro" id="IPR012919">
    <property type="entry name" value="SUN_dom"/>
</dbReference>
<dbReference type="GO" id="GO:0043495">
    <property type="term" value="F:protein-membrane adaptor activity"/>
    <property type="evidence" value="ECO:0007669"/>
    <property type="project" value="TreeGrafter"/>
</dbReference>
<accession>A0A6P5ILM9</accession>
<evidence type="ECO:0000256" key="3">
    <source>
        <dbReference type="ARBA" id="ARBA00022989"/>
    </source>
</evidence>
<reference evidence="8" key="1">
    <citation type="submission" date="2025-08" db="UniProtKB">
        <authorList>
            <consortium name="RefSeq"/>
        </authorList>
    </citation>
    <scope>IDENTIFICATION</scope>
    <source>
        <tissue evidence="8">Spleen</tissue>
    </source>
</reference>
<protein>
    <submittedName>
        <fullName evidence="8">SUN domain-containing protein 2-like</fullName>
    </submittedName>
</protein>
<proteinExistence type="predicted"/>
<gene>
    <name evidence="8" type="primary">LOC110194211</name>
</gene>
<dbReference type="CDD" id="cd21438">
    <property type="entry name" value="SUN2_cc1"/>
    <property type="match status" value="1"/>
</dbReference>
<dbReference type="InParanoid" id="A0A6P5ILM9"/>
<dbReference type="Pfam" id="PF07738">
    <property type="entry name" value="Sad1_UNC"/>
    <property type="match status" value="1"/>
</dbReference>
<dbReference type="InterPro" id="IPR045119">
    <property type="entry name" value="SUN1-5"/>
</dbReference>
<feature type="domain" description="SUN" evidence="6">
    <location>
        <begin position="240"/>
        <end position="352"/>
    </location>
</feature>
<feature type="region of interest" description="Disordered" evidence="5">
    <location>
        <begin position="1"/>
        <end position="26"/>
    </location>
</feature>
<dbReference type="PROSITE" id="PS51469">
    <property type="entry name" value="SUN"/>
    <property type="match status" value="1"/>
</dbReference>
<keyword evidence="2" id="KW-0812">Transmembrane</keyword>
<keyword evidence="4" id="KW-0472">Membrane</keyword>
<name>A0A6P5ILM9_PHACI</name>
<evidence type="ECO:0000256" key="5">
    <source>
        <dbReference type="SAM" id="MobiDB-lite"/>
    </source>
</evidence>
<keyword evidence="7" id="KW-1185">Reference proteome</keyword>
<dbReference type="RefSeq" id="XP_020822063.1">
    <property type="nucleotide sequence ID" value="XM_020966404.1"/>
</dbReference>
<dbReference type="Pfam" id="PF18580">
    <property type="entry name" value="HTH_SUN2"/>
    <property type="match status" value="1"/>
</dbReference>
<dbReference type="Gene3D" id="2.60.120.260">
    <property type="entry name" value="Galactose-binding domain-like"/>
    <property type="match status" value="1"/>
</dbReference>
<comment type="subcellular location">
    <subcellularLocation>
        <location evidence="1">Nucleus inner membrane</location>
    </subcellularLocation>
</comment>
<evidence type="ECO:0000256" key="1">
    <source>
        <dbReference type="ARBA" id="ARBA00004540"/>
    </source>
</evidence>
<organism evidence="7 8">
    <name type="scientific">Phascolarctos cinereus</name>
    <name type="common">Koala</name>
    <dbReference type="NCBI Taxonomy" id="38626"/>
    <lineage>
        <taxon>Eukaryota</taxon>
        <taxon>Metazoa</taxon>
        <taxon>Chordata</taxon>
        <taxon>Craniata</taxon>
        <taxon>Vertebrata</taxon>
        <taxon>Euteleostomi</taxon>
        <taxon>Mammalia</taxon>
        <taxon>Metatheria</taxon>
        <taxon>Diprotodontia</taxon>
        <taxon>Phascolarctidae</taxon>
        <taxon>Phascolarctos</taxon>
    </lineage>
</organism>